<evidence type="ECO:0000256" key="7">
    <source>
        <dbReference type="ARBA" id="ARBA00022777"/>
    </source>
</evidence>
<dbReference type="InterPro" id="IPR005467">
    <property type="entry name" value="His_kinase_dom"/>
</dbReference>
<dbReference type="PROSITE" id="PS50113">
    <property type="entry name" value="PAC"/>
    <property type="match status" value="2"/>
</dbReference>
<accession>A0ABT3T986</accession>
<dbReference type="InterPro" id="IPR011006">
    <property type="entry name" value="CheY-like_superfamily"/>
</dbReference>
<keyword evidence="5" id="KW-0808">Transferase</keyword>
<feature type="domain" description="Histidine kinase" evidence="12">
    <location>
        <begin position="514"/>
        <end position="737"/>
    </location>
</feature>
<dbReference type="PROSITE" id="PS50112">
    <property type="entry name" value="PAS"/>
    <property type="match status" value="1"/>
</dbReference>
<dbReference type="PANTHER" id="PTHR43065:SF46">
    <property type="entry name" value="C4-DICARBOXYLATE TRANSPORT SENSOR PROTEIN DCTB"/>
    <property type="match status" value="1"/>
</dbReference>
<dbReference type="InterPro" id="IPR000014">
    <property type="entry name" value="PAS"/>
</dbReference>
<dbReference type="InterPro" id="IPR000700">
    <property type="entry name" value="PAS-assoc_C"/>
</dbReference>
<dbReference type="PROSITE" id="PS50109">
    <property type="entry name" value="HIS_KIN"/>
    <property type="match status" value="1"/>
</dbReference>
<protein>
    <recommendedName>
        <fullName evidence="3">histidine kinase</fullName>
        <ecNumber evidence="3">2.7.13.3</ecNumber>
    </recommendedName>
</protein>
<keyword evidence="11" id="KW-0812">Transmembrane</keyword>
<dbReference type="CDD" id="cd00082">
    <property type="entry name" value="HisKA"/>
    <property type="match status" value="1"/>
</dbReference>
<dbReference type="SUPFAM" id="SSF55874">
    <property type="entry name" value="ATPase domain of HSP90 chaperone/DNA topoisomerase II/histidine kinase"/>
    <property type="match status" value="1"/>
</dbReference>
<dbReference type="NCBIfam" id="TIGR00229">
    <property type="entry name" value="sensory_box"/>
    <property type="match status" value="1"/>
</dbReference>
<feature type="domain" description="PAS" evidence="14">
    <location>
        <begin position="391"/>
        <end position="440"/>
    </location>
</feature>
<dbReference type="InterPro" id="IPR033417">
    <property type="entry name" value="CHASE8"/>
</dbReference>
<evidence type="ECO:0000256" key="1">
    <source>
        <dbReference type="ARBA" id="ARBA00000085"/>
    </source>
</evidence>
<dbReference type="Gene3D" id="1.10.287.130">
    <property type="match status" value="1"/>
</dbReference>
<evidence type="ECO:0000256" key="5">
    <source>
        <dbReference type="ARBA" id="ARBA00022679"/>
    </source>
</evidence>
<organism evidence="17 18">
    <name type="scientific">Candidatus Marimicrobium litorale</name>
    <dbReference type="NCBI Taxonomy" id="2518991"/>
    <lineage>
        <taxon>Bacteria</taxon>
        <taxon>Pseudomonadati</taxon>
        <taxon>Pseudomonadota</taxon>
        <taxon>Gammaproteobacteria</taxon>
        <taxon>Cellvibrionales</taxon>
        <taxon>Halieaceae</taxon>
        <taxon>Marimicrobium</taxon>
    </lineage>
</organism>
<dbReference type="InterPro" id="IPR013655">
    <property type="entry name" value="PAS_fold_3"/>
</dbReference>
<evidence type="ECO:0000256" key="11">
    <source>
        <dbReference type="SAM" id="Phobius"/>
    </source>
</evidence>
<dbReference type="PROSITE" id="PS50885">
    <property type="entry name" value="HAMP"/>
    <property type="match status" value="1"/>
</dbReference>
<dbReference type="PANTHER" id="PTHR43065">
    <property type="entry name" value="SENSOR HISTIDINE KINASE"/>
    <property type="match status" value="1"/>
</dbReference>
<dbReference type="InterPro" id="IPR036890">
    <property type="entry name" value="HATPase_C_sf"/>
</dbReference>
<name>A0ABT3T986_9GAMM</name>
<evidence type="ECO:0000256" key="4">
    <source>
        <dbReference type="ARBA" id="ARBA00022553"/>
    </source>
</evidence>
<dbReference type="SMART" id="SM00387">
    <property type="entry name" value="HATPase_c"/>
    <property type="match status" value="1"/>
</dbReference>
<keyword evidence="4 10" id="KW-0597">Phosphoprotein</keyword>
<gene>
    <name evidence="17" type="ORF">EYC82_15905</name>
</gene>
<dbReference type="Pfam" id="PF00072">
    <property type="entry name" value="Response_reg"/>
    <property type="match status" value="1"/>
</dbReference>
<dbReference type="SMART" id="SM00388">
    <property type="entry name" value="HisKA"/>
    <property type="match status" value="1"/>
</dbReference>
<feature type="transmembrane region" description="Helical" evidence="11">
    <location>
        <begin position="143"/>
        <end position="165"/>
    </location>
</feature>
<dbReference type="Pfam" id="PF00512">
    <property type="entry name" value="HisKA"/>
    <property type="match status" value="1"/>
</dbReference>
<dbReference type="SUPFAM" id="SSF55785">
    <property type="entry name" value="PYP-like sensor domain (PAS domain)"/>
    <property type="match status" value="2"/>
</dbReference>
<feature type="domain" description="PAC" evidence="15">
    <location>
        <begin position="307"/>
        <end position="359"/>
    </location>
</feature>
<dbReference type="Proteomes" id="UP001143304">
    <property type="component" value="Unassembled WGS sequence"/>
</dbReference>
<dbReference type="RefSeq" id="WP_279250539.1">
    <property type="nucleotide sequence ID" value="NZ_SHNO01000001.1"/>
</dbReference>
<keyword evidence="7" id="KW-0418">Kinase</keyword>
<dbReference type="InterPro" id="IPR001789">
    <property type="entry name" value="Sig_transdc_resp-reg_receiver"/>
</dbReference>
<comment type="subcellular location">
    <subcellularLocation>
        <location evidence="2">Membrane</location>
    </subcellularLocation>
</comment>
<feature type="domain" description="HAMP" evidence="16">
    <location>
        <begin position="166"/>
        <end position="220"/>
    </location>
</feature>
<evidence type="ECO:0000256" key="3">
    <source>
        <dbReference type="ARBA" id="ARBA00012438"/>
    </source>
</evidence>
<dbReference type="Gene3D" id="3.30.565.10">
    <property type="entry name" value="Histidine kinase-like ATPase, C-terminal domain"/>
    <property type="match status" value="1"/>
</dbReference>
<evidence type="ECO:0000259" key="12">
    <source>
        <dbReference type="PROSITE" id="PS50109"/>
    </source>
</evidence>
<keyword evidence="6" id="KW-0547">Nucleotide-binding</keyword>
<dbReference type="SUPFAM" id="SSF52172">
    <property type="entry name" value="CheY-like"/>
    <property type="match status" value="1"/>
</dbReference>
<dbReference type="InterPro" id="IPR003594">
    <property type="entry name" value="HATPase_dom"/>
</dbReference>
<dbReference type="Gene3D" id="6.10.340.10">
    <property type="match status" value="1"/>
</dbReference>
<keyword evidence="18" id="KW-1185">Reference proteome</keyword>
<dbReference type="Gene3D" id="3.40.50.2300">
    <property type="match status" value="1"/>
</dbReference>
<evidence type="ECO:0000256" key="8">
    <source>
        <dbReference type="ARBA" id="ARBA00022840"/>
    </source>
</evidence>
<dbReference type="SMART" id="SM00091">
    <property type="entry name" value="PAS"/>
    <property type="match status" value="2"/>
</dbReference>
<dbReference type="SUPFAM" id="SSF47384">
    <property type="entry name" value="Homodimeric domain of signal transducing histidine kinase"/>
    <property type="match status" value="1"/>
</dbReference>
<dbReference type="SMART" id="SM00086">
    <property type="entry name" value="PAC"/>
    <property type="match status" value="2"/>
</dbReference>
<evidence type="ECO:0000259" key="16">
    <source>
        <dbReference type="PROSITE" id="PS50885"/>
    </source>
</evidence>
<dbReference type="Pfam" id="PF13426">
    <property type="entry name" value="PAS_9"/>
    <property type="match status" value="1"/>
</dbReference>
<evidence type="ECO:0000256" key="2">
    <source>
        <dbReference type="ARBA" id="ARBA00004370"/>
    </source>
</evidence>
<dbReference type="Gene3D" id="3.30.450.20">
    <property type="entry name" value="PAS domain"/>
    <property type="match status" value="2"/>
</dbReference>
<proteinExistence type="predicted"/>
<evidence type="ECO:0000313" key="18">
    <source>
        <dbReference type="Proteomes" id="UP001143304"/>
    </source>
</evidence>
<dbReference type="CDD" id="cd06225">
    <property type="entry name" value="HAMP"/>
    <property type="match status" value="1"/>
</dbReference>
<keyword evidence="11" id="KW-1133">Transmembrane helix</keyword>
<evidence type="ECO:0000259" key="13">
    <source>
        <dbReference type="PROSITE" id="PS50110"/>
    </source>
</evidence>
<keyword evidence="9" id="KW-0902">Two-component regulatory system</keyword>
<feature type="domain" description="Response regulatory" evidence="13">
    <location>
        <begin position="759"/>
        <end position="875"/>
    </location>
</feature>
<dbReference type="PROSITE" id="PS50110">
    <property type="entry name" value="RESPONSE_REGULATORY"/>
    <property type="match status" value="1"/>
</dbReference>
<comment type="caution">
    <text evidence="17">The sequence shown here is derived from an EMBL/GenBank/DDBJ whole genome shotgun (WGS) entry which is preliminary data.</text>
</comment>
<dbReference type="Pfam" id="PF08447">
    <property type="entry name" value="PAS_3"/>
    <property type="match status" value="1"/>
</dbReference>
<dbReference type="EMBL" id="SHNO01000001">
    <property type="protein sequence ID" value="MCX2978848.1"/>
    <property type="molecule type" value="Genomic_DNA"/>
</dbReference>
<feature type="domain" description="PAC" evidence="15">
    <location>
        <begin position="449"/>
        <end position="501"/>
    </location>
</feature>
<evidence type="ECO:0000256" key="6">
    <source>
        <dbReference type="ARBA" id="ARBA00022741"/>
    </source>
</evidence>
<reference evidence="17" key="1">
    <citation type="submission" date="2019-02" db="EMBL/GenBank/DDBJ databases">
        <authorList>
            <person name="Li S.-H."/>
        </authorList>
    </citation>
    <scope>NUCLEOTIDE SEQUENCE</scope>
    <source>
        <strain evidence="17">IMCC11814</strain>
    </source>
</reference>
<dbReference type="InterPro" id="IPR036097">
    <property type="entry name" value="HisK_dim/P_sf"/>
</dbReference>
<dbReference type="Pfam" id="PF02518">
    <property type="entry name" value="HATPase_c"/>
    <property type="match status" value="1"/>
</dbReference>
<dbReference type="Pfam" id="PF00672">
    <property type="entry name" value="HAMP"/>
    <property type="match status" value="1"/>
</dbReference>
<dbReference type="InterPro" id="IPR003661">
    <property type="entry name" value="HisK_dim/P_dom"/>
</dbReference>
<feature type="modified residue" description="4-aspartylphosphate" evidence="10">
    <location>
        <position position="809"/>
    </location>
</feature>
<comment type="catalytic activity">
    <reaction evidence="1">
        <text>ATP + protein L-histidine = ADP + protein N-phospho-L-histidine.</text>
        <dbReference type="EC" id="2.7.13.3"/>
    </reaction>
</comment>
<dbReference type="PRINTS" id="PR00344">
    <property type="entry name" value="BCTRLSENSOR"/>
</dbReference>
<dbReference type="InterPro" id="IPR001610">
    <property type="entry name" value="PAC"/>
</dbReference>
<evidence type="ECO:0000256" key="9">
    <source>
        <dbReference type="ARBA" id="ARBA00023012"/>
    </source>
</evidence>
<evidence type="ECO:0000259" key="14">
    <source>
        <dbReference type="PROSITE" id="PS50112"/>
    </source>
</evidence>
<dbReference type="InterPro" id="IPR004358">
    <property type="entry name" value="Sig_transdc_His_kin-like_C"/>
</dbReference>
<dbReference type="CDD" id="cd00130">
    <property type="entry name" value="PAS"/>
    <property type="match status" value="2"/>
</dbReference>
<evidence type="ECO:0000256" key="10">
    <source>
        <dbReference type="PROSITE-ProRule" id="PRU00169"/>
    </source>
</evidence>
<dbReference type="InterPro" id="IPR035965">
    <property type="entry name" value="PAS-like_dom_sf"/>
</dbReference>
<evidence type="ECO:0000313" key="17">
    <source>
        <dbReference type="EMBL" id="MCX2978848.1"/>
    </source>
</evidence>
<dbReference type="SMART" id="SM00304">
    <property type="entry name" value="HAMP"/>
    <property type="match status" value="1"/>
</dbReference>
<keyword evidence="8" id="KW-0067">ATP-binding</keyword>
<dbReference type="SMART" id="SM00448">
    <property type="entry name" value="REC"/>
    <property type="match status" value="1"/>
</dbReference>
<evidence type="ECO:0000259" key="15">
    <source>
        <dbReference type="PROSITE" id="PS50113"/>
    </source>
</evidence>
<dbReference type="Pfam" id="PF17152">
    <property type="entry name" value="CHASE8"/>
    <property type="match status" value="1"/>
</dbReference>
<dbReference type="InterPro" id="IPR003660">
    <property type="entry name" value="HAMP_dom"/>
</dbReference>
<sequence length="879" mass="96471">MKINLKLSHKISLLSMAVTMLVVFASIGIDEYIDHADAVEESKEHIQTLVDVTAFSIAAPAMFSDAAAAAKVLEALRVNPAVISARINTSEEKPLAEYRRSVSADTVEIEHFMTPVRWEGQELGTLIIDMDVSELNSELFRQMWIALTVVLISVLAAGLGVYFMVHGATNAFRDLSGVAENIVSESDYSLRAASLSTGDEVGSLTSAFNAMLDHIEIQNSSLRESQISLRNKEQRLVMATSAAGLGIWDYDLIENTLLGDKRMSDIYGVEHNPGGHNASVWIDCIHPDDRDRVVNSYRRVVDDNEDFFSAFRLLCPSGAIKYVTWNAKLVRDADDFVVRMIGVCHDDTRRELAQVALKKAERLSQERLNQANLANTELSFQKYALDEHAIVIIANANGEISYVNDKFCDSSGYSQGELIGENTRVVVSDEYSSEHLNEIRLATLEGKTWSGDMENVKKNGDSYWVSATVVPSLNHAGEMESYIVIATDITAVRTAEAMLRRSQKMESVGELAGGLAHDFNNLLGIIIGNLDLMSAHDDLNEVLRQQLGVAQTAALRGSILTRSLLDFSRRSEGDYSPVDVGKVISGFEELIRKSITASISLETCFPEGLFRVELSPDDLEDALINLSLNARDAMPNGGSLKIKIQESVIGKADENVEVEMKPGEYLELSISDTGGGISSEVCERIFDPFFTTKGKADGTGLGLTMVYGFAKRCNGYIFVLSELGQGTTFKMYFPRSRQAVKPLEPSAVSAPMTPSGFETILIVDDEVELAAIAQTILEKLGYTVVCADTGPAALQVLEENMNIDLVFSDVVMPGGMSGLELATTITREYPHVKILLTTGFSVEADHSMAATDSEYEVLRKPYRRMDLAKRIRMVLDDAT</sequence>
<dbReference type="EC" id="2.7.13.3" evidence="3"/>
<keyword evidence="11" id="KW-0472">Membrane</keyword>